<accession>A0A0F9JJW3</accession>
<protein>
    <submittedName>
        <fullName evidence="1">Uncharacterized protein</fullName>
    </submittedName>
</protein>
<proteinExistence type="predicted"/>
<comment type="caution">
    <text evidence="1">The sequence shown here is derived from an EMBL/GenBank/DDBJ whole genome shotgun (WGS) entry which is preliminary data.</text>
</comment>
<name>A0A0F9JJW3_9ZZZZ</name>
<gene>
    <name evidence="1" type="ORF">LCGC14_1443520</name>
</gene>
<dbReference type="EMBL" id="LAZR01009868">
    <property type="protein sequence ID" value="KKM70159.1"/>
    <property type="molecule type" value="Genomic_DNA"/>
</dbReference>
<organism evidence="1">
    <name type="scientific">marine sediment metagenome</name>
    <dbReference type="NCBI Taxonomy" id="412755"/>
    <lineage>
        <taxon>unclassified sequences</taxon>
        <taxon>metagenomes</taxon>
        <taxon>ecological metagenomes</taxon>
    </lineage>
</organism>
<evidence type="ECO:0000313" key="1">
    <source>
        <dbReference type="EMBL" id="KKM70159.1"/>
    </source>
</evidence>
<dbReference type="AlphaFoldDB" id="A0A0F9JJW3"/>
<sequence length="257" mass="29911">MIIYATYYDHIDRANYHPELIIKNWDSCDRRIIFASRQEEADTVHEKRGVDAEVIVINKGISYPADISAAQNYCVDYCHNTLGAEWLAYFQGDNFLTKSGDDYISARIHRKDVTCLAFNVMAVRLYSLLWPMQTSWISWKQRMVWFDQYGDGAAHNCNHKIDADGMIIDVGYLGTPQYLGKMRNHNHIWPDVSKERWVSMHSKNLNKAINMAYQAAQIGKQTKLLLPIDREIYEEAIEFLGLEDDYEMCMSVIKDYL</sequence>
<reference evidence="1" key="1">
    <citation type="journal article" date="2015" name="Nature">
        <title>Complex archaea that bridge the gap between prokaryotes and eukaryotes.</title>
        <authorList>
            <person name="Spang A."/>
            <person name="Saw J.H."/>
            <person name="Jorgensen S.L."/>
            <person name="Zaremba-Niedzwiedzka K."/>
            <person name="Martijn J."/>
            <person name="Lind A.E."/>
            <person name="van Eijk R."/>
            <person name="Schleper C."/>
            <person name="Guy L."/>
            <person name="Ettema T.J."/>
        </authorList>
    </citation>
    <scope>NUCLEOTIDE SEQUENCE</scope>
</reference>